<proteinExistence type="inferred from homology"/>
<dbReference type="EMBL" id="WSES01000004">
    <property type="protein sequence ID" value="MVW61204.1"/>
    <property type="molecule type" value="Genomic_DNA"/>
</dbReference>
<evidence type="ECO:0000256" key="3">
    <source>
        <dbReference type="ARBA" id="ARBA00023235"/>
    </source>
</evidence>
<dbReference type="Proteomes" id="UP000443353">
    <property type="component" value="Unassembled WGS sequence"/>
</dbReference>
<name>A0A7X3K7T0_9BURK</name>
<comment type="similarity">
    <text evidence="2 4">Belongs to the glucose-6-phosphate 1-epimerase family.</text>
</comment>
<evidence type="ECO:0000256" key="4">
    <source>
        <dbReference type="PIRNR" id="PIRNR016020"/>
    </source>
</evidence>
<evidence type="ECO:0000313" key="6">
    <source>
        <dbReference type="EMBL" id="MVW61204.1"/>
    </source>
</evidence>
<reference evidence="6 7" key="1">
    <citation type="submission" date="2019-12" db="EMBL/GenBank/DDBJ databases">
        <authorList>
            <person name="Li C."/>
            <person name="Zhao J."/>
        </authorList>
    </citation>
    <scope>NUCLEOTIDE SEQUENCE [LARGE SCALE GENOMIC DNA]</scope>
    <source>
        <strain evidence="6 7">NEAU-DD11</strain>
    </source>
</reference>
<dbReference type="PANTHER" id="PTHR11122:SF13">
    <property type="entry name" value="GLUCOSE-6-PHOSPHATE 1-EPIMERASE"/>
    <property type="match status" value="1"/>
</dbReference>
<accession>A0A7X3K7T0</accession>
<keyword evidence="3 4" id="KW-0413">Isomerase</keyword>
<dbReference type="PIRSF" id="PIRSF016020">
    <property type="entry name" value="PHexose_mutarotase"/>
    <property type="match status" value="1"/>
</dbReference>
<dbReference type="Pfam" id="PF01263">
    <property type="entry name" value="Aldose_epim"/>
    <property type="match status" value="1"/>
</dbReference>
<gene>
    <name evidence="6" type="ORF">GPY61_14825</name>
</gene>
<dbReference type="CDD" id="cd09020">
    <property type="entry name" value="D-hex-6-P-epi_like"/>
    <property type="match status" value="1"/>
</dbReference>
<evidence type="ECO:0000256" key="2">
    <source>
        <dbReference type="ARBA" id="ARBA00005866"/>
    </source>
</evidence>
<dbReference type="InterPro" id="IPR011013">
    <property type="entry name" value="Gal_mutarotase_sf_dom"/>
</dbReference>
<organism evidence="6 7">
    <name type="scientific">Massilia cellulosiltytica</name>
    <dbReference type="NCBI Taxonomy" id="2683234"/>
    <lineage>
        <taxon>Bacteria</taxon>
        <taxon>Pseudomonadati</taxon>
        <taxon>Pseudomonadota</taxon>
        <taxon>Betaproteobacteria</taxon>
        <taxon>Burkholderiales</taxon>
        <taxon>Oxalobacteraceae</taxon>
        <taxon>Telluria group</taxon>
        <taxon>Massilia</taxon>
    </lineage>
</organism>
<dbReference type="InterPro" id="IPR014718">
    <property type="entry name" value="GH-type_carb-bd"/>
</dbReference>
<feature type="active site" evidence="5">
    <location>
        <position position="174"/>
    </location>
</feature>
<dbReference type="GO" id="GO:0030246">
    <property type="term" value="F:carbohydrate binding"/>
    <property type="evidence" value="ECO:0007669"/>
    <property type="project" value="UniProtKB-UniRule"/>
</dbReference>
<dbReference type="InterPro" id="IPR008183">
    <property type="entry name" value="Aldose_1/G6P_1-epimerase"/>
</dbReference>
<keyword evidence="7" id="KW-1185">Reference proteome</keyword>
<comment type="catalytic activity">
    <reaction evidence="1">
        <text>alpha-D-glucose 6-phosphate = beta-D-glucose 6-phosphate</text>
        <dbReference type="Rhea" id="RHEA:16249"/>
        <dbReference type="ChEBI" id="CHEBI:58225"/>
        <dbReference type="ChEBI" id="CHEBI:58247"/>
        <dbReference type="EC" id="5.1.3.15"/>
    </reaction>
</comment>
<feature type="active site" evidence="5">
    <location>
        <position position="259"/>
    </location>
</feature>
<evidence type="ECO:0000256" key="5">
    <source>
        <dbReference type="PIRSR" id="PIRSR016020-1"/>
    </source>
</evidence>
<comment type="caution">
    <text evidence="6">The sequence shown here is derived from an EMBL/GenBank/DDBJ whole genome shotgun (WGS) entry which is preliminary data.</text>
</comment>
<evidence type="ECO:0000256" key="1">
    <source>
        <dbReference type="ARBA" id="ARBA00001096"/>
    </source>
</evidence>
<dbReference type="GO" id="GO:0005737">
    <property type="term" value="C:cytoplasm"/>
    <property type="evidence" value="ECO:0007669"/>
    <property type="project" value="TreeGrafter"/>
</dbReference>
<dbReference type="SUPFAM" id="SSF74650">
    <property type="entry name" value="Galactose mutarotase-like"/>
    <property type="match status" value="1"/>
</dbReference>
<evidence type="ECO:0000313" key="7">
    <source>
        <dbReference type="Proteomes" id="UP000443353"/>
    </source>
</evidence>
<protein>
    <recommendedName>
        <fullName evidence="4">Putative glucose-6-phosphate 1-epimerase</fullName>
        <ecNumber evidence="4">5.1.3.15</ecNumber>
    </recommendedName>
</protein>
<dbReference type="GO" id="GO:0047938">
    <property type="term" value="F:glucose-6-phosphate 1-epimerase activity"/>
    <property type="evidence" value="ECO:0007669"/>
    <property type="project" value="UniProtKB-UniRule"/>
</dbReference>
<dbReference type="InterPro" id="IPR025532">
    <property type="entry name" value="G6P_1-epimerase"/>
</dbReference>
<dbReference type="AlphaFoldDB" id="A0A7X3K7T0"/>
<dbReference type="EC" id="5.1.3.15" evidence="4"/>
<sequence length="290" mass="31105">MGRPRASPLRRILVSATTINFGQLPALQLRAPDGAEATITLYGAHVVSWKAVTTAGGPAQERLFLSSLSALDGQKAIRGGVPVIFPQFAERGTGMRHGFARVATWRVLDQGEADGAAFAVLALNQGDLPQQLAAAWPYAFELLLRVAVRGAQLDMSLDVRNTGTQTFPFAAALHTYHLVEDVEAVRIDGVQAETLAITDKLDHVFERIQGAIAFDTGADKVTLEQTGFNDAVVWNPGAADAAALSDMEDEEYRRFVCIEPALLGDAAARPQQLEPGGIWRGTYRAVVQAG</sequence>
<dbReference type="GO" id="GO:0005975">
    <property type="term" value="P:carbohydrate metabolic process"/>
    <property type="evidence" value="ECO:0007669"/>
    <property type="project" value="InterPro"/>
</dbReference>
<dbReference type="Gene3D" id="2.70.98.10">
    <property type="match status" value="1"/>
</dbReference>
<dbReference type="PANTHER" id="PTHR11122">
    <property type="entry name" value="APOSPORY-ASSOCIATED PROTEIN C-RELATED"/>
    <property type="match status" value="1"/>
</dbReference>